<evidence type="ECO:0000256" key="1">
    <source>
        <dbReference type="SAM" id="SignalP"/>
    </source>
</evidence>
<proteinExistence type="predicted"/>
<protein>
    <recommendedName>
        <fullName evidence="4">Lipoprotein</fullName>
    </recommendedName>
</protein>
<dbReference type="RefSeq" id="WP_184342611.1">
    <property type="nucleotide sequence ID" value="NZ_JACHIG010000010.1"/>
</dbReference>
<evidence type="ECO:0000313" key="2">
    <source>
        <dbReference type="EMBL" id="MBB5034624.1"/>
    </source>
</evidence>
<organism evidence="2 3">
    <name type="scientific">Prosthecobacter vanneervenii</name>
    <dbReference type="NCBI Taxonomy" id="48466"/>
    <lineage>
        <taxon>Bacteria</taxon>
        <taxon>Pseudomonadati</taxon>
        <taxon>Verrucomicrobiota</taxon>
        <taxon>Verrucomicrobiia</taxon>
        <taxon>Verrucomicrobiales</taxon>
        <taxon>Verrucomicrobiaceae</taxon>
        <taxon>Prosthecobacter</taxon>
    </lineage>
</organism>
<gene>
    <name evidence="2" type="ORF">HNQ65_004229</name>
</gene>
<feature type="chain" id="PRO_5030712956" description="Lipoprotein" evidence="1">
    <location>
        <begin position="22"/>
        <end position="168"/>
    </location>
</feature>
<reference evidence="2 3" key="1">
    <citation type="submission" date="2020-08" db="EMBL/GenBank/DDBJ databases">
        <title>Genomic Encyclopedia of Type Strains, Phase IV (KMG-IV): sequencing the most valuable type-strain genomes for metagenomic binning, comparative biology and taxonomic classification.</title>
        <authorList>
            <person name="Goeker M."/>
        </authorList>
    </citation>
    <scope>NUCLEOTIDE SEQUENCE [LARGE SCALE GENOMIC DNA]</scope>
    <source>
        <strain evidence="2 3">DSM 12252</strain>
    </source>
</reference>
<keyword evidence="3" id="KW-1185">Reference proteome</keyword>
<dbReference type="PROSITE" id="PS51257">
    <property type="entry name" value="PROKAR_LIPOPROTEIN"/>
    <property type="match status" value="1"/>
</dbReference>
<name>A0A7W8DLQ1_9BACT</name>
<dbReference type="EMBL" id="JACHIG010000010">
    <property type="protein sequence ID" value="MBB5034624.1"/>
    <property type="molecule type" value="Genomic_DNA"/>
</dbReference>
<accession>A0A7W8DLQ1</accession>
<evidence type="ECO:0008006" key="4">
    <source>
        <dbReference type="Google" id="ProtNLM"/>
    </source>
</evidence>
<keyword evidence="1" id="KW-0732">Signal</keyword>
<dbReference type="Proteomes" id="UP000590740">
    <property type="component" value="Unassembled WGS sequence"/>
</dbReference>
<comment type="caution">
    <text evidence="2">The sequence shown here is derived from an EMBL/GenBank/DDBJ whole genome shotgun (WGS) entry which is preliminary data.</text>
</comment>
<dbReference type="AlphaFoldDB" id="A0A7W8DLQ1"/>
<evidence type="ECO:0000313" key="3">
    <source>
        <dbReference type="Proteomes" id="UP000590740"/>
    </source>
</evidence>
<feature type="signal peptide" evidence="1">
    <location>
        <begin position="1"/>
        <end position="21"/>
    </location>
</feature>
<sequence>MKHLLSSVMLLALLSACTSSTQRLQKERQAAIAARQSGDSYTFKVWPGAEVSHVVRLSGAPEADCVLGPDFTVHYFTWPQRGSLAIYHGAHPQDETDKPTGKLTARFGSRTARWSLFQKAEGYRATAYVAEPEQEHQPSYIWHLMVHGQTEKEVRAIIAQLSNFHEVR</sequence>